<gene>
    <name evidence="2" type="ORF">PgNI_11057</name>
</gene>
<dbReference type="RefSeq" id="XP_030979855.1">
    <property type="nucleotide sequence ID" value="XM_031131031.1"/>
</dbReference>
<accession>A0A6P8AY68</accession>
<evidence type="ECO:0000313" key="2">
    <source>
        <dbReference type="RefSeq" id="XP_030979855.1"/>
    </source>
</evidence>
<sequence length="154" mass="18074">MSHRKVVRTGPVNFNIQCSHYTPPFPPTIYFQRFLSEQQLSFKVRQVLFHTQQTNKTFLLEPRMQGQTANEAWWNKFSAENDGIITRIATVVDELWDFRSDIFSSGSVDSKQNLHAESLKEHLPLRKLGDTMFPKVTNVYNKLDKLRENEWKKG</sequence>
<protein>
    <submittedName>
        <fullName evidence="2">Uncharacterized protein</fullName>
    </submittedName>
</protein>
<dbReference type="KEGG" id="pgri:PgNI_11057"/>
<reference evidence="2" key="2">
    <citation type="submission" date="2019-10" db="EMBL/GenBank/DDBJ databases">
        <authorList>
            <consortium name="NCBI Genome Project"/>
        </authorList>
    </citation>
    <scope>NUCLEOTIDE SEQUENCE</scope>
    <source>
        <strain evidence="2">NI907</strain>
    </source>
</reference>
<reference evidence="1 2" key="1">
    <citation type="journal article" date="2019" name="Mol. Biol. Evol.">
        <title>Blast fungal genomes show frequent chromosomal changes, gene gains and losses, and effector gene turnover.</title>
        <authorList>
            <person name="Gomez Luciano L.B."/>
            <person name="Jason Tsai I."/>
            <person name="Chuma I."/>
            <person name="Tosa Y."/>
            <person name="Chen Y.H."/>
            <person name="Li J.Y."/>
            <person name="Li M.Y."/>
            <person name="Jade Lu M.Y."/>
            <person name="Nakayashiki H."/>
            <person name="Li W.H."/>
        </authorList>
    </citation>
    <scope>NUCLEOTIDE SEQUENCE [LARGE SCALE GENOMIC DNA]</scope>
    <source>
        <strain evidence="1 2">NI907</strain>
    </source>
</reference>
<proteinExistence type="predicted"/>
<keyword evidence="1" id="KW-1185">Reference proteome</keyword>
<evidence type="ECO:0000313" key="1">
    <source>
        <dbReference type="Proteomes" id="UP000515153"/>
    </source>
</evidence>
<organism evidence="1 2">
    <name type="scientific">Pyricularia grisea</name>
    <name type="common">Crabgrass-specific blast fungus</name>
    <name type="synonym">Magnaporthe grisea</name>
    <dbReference type="NCBI Taxonomy" id="148305"/>
    <lineage>
        <taxon>Eukaryota</taxon>
        <taxon>Fungi</taxon>
        <taxon>Dikarya</taxon>
        <taxon>Ascomycota</taxon>
        <taxon>Pezizomycotina</taxon>
        <taxon>Sordariomycetes</taxon>
        <taxon>Sordariomycetidae</taxon>
        <taxon>Magnaporthales</taxon>
        <taxon>Pyriculariaceae</taxon>
        <taxon>Pyricularia</taxon>
    </lineage>
</organism>
<dbReference type="AlphaFoldDB" id="A0A6P8AY68"/>
<dbReference type="Proteomes" id="UP000515153">
    <property type="component" value="Chromosome VII"/>
</dbReference>
<reference evidence="2" key="3">
    <citation type="submission" date="2025-08" db="UniProtKB">
        <authorList>
            <consortium name="RefSeq"/>
        </authorList>
    </citation>
    <scope>IDENTIFICATION</scope>
    <source>
        <strain evidence="2">NI907</strain>
    </source>
</reference>
<name>A0A6P8AY68_PYRGI</name>
<dbReference type="GeneID" id="41965936"/>